<sequence length="223" mass="25439">MQELTERDYKKILICLTLYIGSLFAANTLGIKLMPFIFGTHLSVAVFSFPIVFIMTDIIGEVYGKKMAKNFVLAGVISIILFLLYSFLSAIAPWAKESLWAKDSFNQIFGLSARFSIASVAAFMIAEYQDVLSFFFFKQNIGKKYFWLRSNLSNIWSQLLDTVIFMSIAFMGVYPLKTIVLIIIPWWIFKVLMGFAYIPLSYLGIYLLKGKNNANQSDQNQSI</sequence>
<feature type="transmembrane region" description="Helical" evidence="1">
    <location>
        <begin position="182"/>
        <end position="208"/>
    </location>
</feature>
<dbReference type="AlphaFoldDB" id="A0A1F6WWG6"/>
<dbReference type="EMBL" id="MFUU01000009">
    <property type="protein sequence ID" value="OGI86154.1"/>
    <property type="molecule type" value="Genomic_DNA"/>
</dbReference>
<comment type="caution">
    <text evidence="2">The sequence shown here is derived from an EMBL/GenBank/DDBJ whole genome shotgun (WGS) entry which is preliminary data.</text>
</comment>
<comment type="function">
    <text evidence="1">Involved in the import of queuosine (Q) precursors, required for Q precursor salvage.</text>
</comment>
<evidence type="ECO:0000313" key="2">
    <source>
        <dbReference type="EMBL" id="OGI86154.1"/>
    </source>
</evidence>
<keyword evidence="1" id="KW-1133">Transmembrane helix</keyword>
<dbReference type="GO" id="GO:0005886">
    <property type="term" value="C:plasma membrane"/>
    <property type="evidence" value="ECO:0007669"/>
    <property type="project" value="UniProtKB-SubCell"/>
</dbReference>
<dbReference type="GO" id="GO:0022857">
    <property type="term" value="F:transmembrane transporter activity"/>
    <property type="evidence" value="ECO:0007669"/>
    <property type="project" value="UniProtKB-UniRule"/>
</dbReference>
<feature type="transmembrane region" description="Helical" evidence="1">
    <location>
        <begin position="115"/>
        <end position="137"/>
    </location>
</feature>
<feature type="transmembrane region" description="Helical" evidence="1">
    <location>
        <begin position="158"/>
        <end position="176"/>
    </location>
</feature>
<protein>
    <recommendedName>
        <fullName evidence="1">Probable queuosine precursor transporter</fullName>
        <shortName evidence="1">Q precursor transporter</shortName>
    </recommendedName>
</protein>
<keyword evidence="1" id="KW-0813">Transport</keyword>
<dbReference type="PANTHER" id="PTHR34300">
    <property type="entry name" value="QUEUOSINE PRECURSOR TRANSPORTER-RELATED"/>
    <property type="match status" value="1"/>
</dbReference>
<dbReference type="HAMAP" id="MF_02088">
    <property type="entry name" value="Q_prec_transport"/>
    <property type="match status" value="1"/>
</dbReference>
<gene>
    <name evidence="2" type="ORF">A3A01_02500</name>
</gene>
<comment type="subcellular location">
    <subcellularLocation>
        <location evidence="1">Cell membrane</location>
        <topology evidence="1">Multi-pass membrane protein</topology>
    </subcellularLocation>
</comment>
<keyword evidence="1" id="KW-1003">Cell membrane</keyword>
<keyword evidence="1" id="KW-0472">Membrane</keyword>
<keyword evidence="1" id="KW-0812">Transmembrane</keyword>
<feature type="transmembrane region" description="Helical" evidence="1">
    <location>
        <begin position="36"/>
        <end position="59"/>
    </location>
</feature>
<dbReference type="Pfam" id="PF02592">
    <property type="entry name" value="Vut_1"/>
    <property type="match status" value="1"/>
</dbReference>
<dbReference type="PANTHER" id="PTHR34300:SF2">
    <property type="entry name" value="QUEUOSINE PRECURSOR TRANSPORTER-RELATED"/>
    <property type="match status" value="1"/>
</dbReference>
<dbReference type="InterPro" id="IPR003744">
    <property type="entry name" value="YhhQ"/>
</dbReference>
<name>A0A1F6WWG6_9BACT</name>
<accession>A0A1F6WWG6</accession>
<feature type="transmembrane region" description="Helical" evidence="1">
    <location>
        <begin position="71"/>
        <end position="95"/>
    </location>
</feature>
<proteinExistence type="inferred from homology"/>
<dbReference type="NCBIfam" id="TIGR00697">
    <property type="entry name" value="queuosine precursor transporter"/>
    <property type="match status" value="1"/>
</dbReference>
<evidence type="ECO:0000256" key="1">
    <source>
        <dbReference type="HAMAP-Rule" id="MF_02088"/>
    </source>
</evidence>
<organism evidence="2 3">
    <name type="scientific">Candidatus Nomurabacteria bacterium RIFCSPLOWO2_01_FULL_39_17</name>
    <dbReference type="NCBI Taxonomy" id="1801770"/>
    <lineage>
        <taxon>Bacteria</taxon>
        <taxon>Candidatus Nomuraibacteriota</taxon>
    </lineage>
</organism>
<feature type="transmembrane region" description="Helical" evidence="1">
    <location>
        <begin position="12"/>
        <end position="30"/>
    </location>
</feature>
<dbReference type="Proteomes" id="UP000179352">
    <property type="component" value="Unassembled WGS sequence"/>
</dbReference>
<reference evidence="2 3" key="1">
    <citation type="journal article" date="2016" name="Nat. Commun.">
        <title>Thousands of microbial genomes shed light on interconnected biogeochemical processes in an aquifer system.</title>
        <authorList>
            <person name="Anantharaman K."/>
            <person name="Brown C.T."/>
            <person name="Hug L.A."/>
            <person name="Sharon I."/>
            <person name="Castelle C.J."/>
            <person name="Probst A.J."/>
            <person name="Thomas B.C."/>
            <person name="Singh A."/>
            <person name="Wilkins M.J."/>
            <person name="Karaoz U."/>
            <person name="Brodie E.L."/>
            <person name="Williams K.H."/>
            <person name="Hubbard S.S."/>
            <person name="Banfield J.F."/>
        </authorList>
    </citation>
    <scope>NUCLEOTIDE SEQUENCE [LARGE SCALE GENOMIC DNA]</scope>
</reference>
<comment type="similarity">
    <text evidence="1">Belongs to the vitamin uptake transporter (VUT/ECF) (TC 2.A.88) family. Q precursor transporter subfamily.</text>
</comment>
<evidence type="ECO:0000313" key="3">
    <source>
        <dbReference type="Proteomes" id="UP000179352"/>
    </source>
</evidence>
<dbReference type="STRING" id="1801770.A3A01_02500"/>